<name>A0A2H3CAH3_9AGAR</name>
<feature type="domain" description="CN hydrolase" evidence="1">
    <location>
        <begin position="10"/>
        <end position="330"/>
    </location>
</feature>
<keyword evidence="3" id="KW-1185">Reference proteome</keyword>
<dbReference type="Gene3D" id="3.60.110.10">
    <property type="entry name" value="Carbon-nitrogen hydrolase"/>
    <property type="match status" value="1"/>
</dbReference>
<keyword evidence="2" id="KW-0378">Hydrolase</keyword>
<dbReference type="AlphaFoldDB" id="A0A2H3CAH3"/>
<evidence type="ECO:0000259" key="1">
    <source>
        <dbReference type="PROSITE" id="PS50263"/>
    </source>
</evidence>
<proteinExistence type="predicted"/>
<evidence type="ECO:0000313" key="2">
    <source>
        <dbReference type="EMBL" id="PBK78890.1"/>
    </source>
</evidence>
<organism evidence="2 3">
    <name type="scientific">Armillaria solidipes</name>
    <dbReference type="NCBI Taxonomy" id="1076256"/>
    <lineage>
        <taxon>Eukaryota</taxon>
        <taxon>Fungi</taxon>
        <taxon>Dikarya</taxon>
        <taxon>Basidiomycota</taxon>
        <taxon>Agaricomycotina</taxon>
        <taxon>Agaricomycetes</taxon>
        <taxon>Agaricomycetidae</taxon>
        <taxon>Agaricales</taxon>
        <taxon>Marasmiineae</taxon>
        <taxon>Physalacriaceae</taxon>
        <taxon>Armillaria</taxon>
    </lineage>
</organism>
<accession>A0A2H3CAH3</accession>
<gene>
    <name evidence="2" type="ORF">ARMSODRAFT_925401</name>
</gene>
<dbReference type="PANTHER" id="PTHR11750:SF26">
    <property type="entry name" value="PROTEIN N-TERMINAL AMIDASE"/>
    <property type="match status" value="1"/>
</dbReference>
<dbReference type="EMBL" id="KZ293415">
    <property type="protein sequence ID" value="PBK78890.1"/>
    <property type="molecule type" value="Genomic_DNA"/>
</dbReference>
<dbReference type="GO" id="GO:0008418">
    <property type="term" value="F:protein-N-terminal asparagine amidohydrolase activity"/>
    <property type="evidence" value="ECO:0007669"/>
    <property type="project" value="InterPro"/>
</dbReference>
<reference evidence="3" key="1">
    <citation type="journal article" date="2017" name="Nat. Ecol. Evol.">
        <title>Genome expansion and lineage-specific genetic innovations in the forest pathogenic fungi Armillaria.</title>
        <authorList>
            <person name="Sipos G."/>
            <person name="Prasanna A.N."/>
            <person name="Walter M.C."/>
            <person name="O'Connor E."/>
            <person name="Balint B."/>
            <person name="Krizsan K."/>
            <person name="Kiss B."/>
            <person name="Hess J."/>
            <person name="Varga T."/>
            <person name="Slot J."/>
            <person name="Riley R."/>
            <person name="Boka B."/>
            <person name="Rigling D."/>
            <person name="Barry K."/>
            <person name="Lee J."/>
            <person name="Mihaltcheva S."/>
            <person name="LaButti K."/>
            <person name="Lipzen A."/>
            <person name="Waldron R."/>
            <person name="Moloney N.M."/>
            <person name="Sperisen C."/>
            <person name="Kredics L."/>
            <person name="Vagvoelgyi C."/>
            <person name="Patrignani A."/>
            <person name="Fitzpatrick D."/>
            <person name="Nagy I."/>
            <person name="Doyle S."/>
            <person name="Anderson J.B."/>
            <person name="Grigoriev I.V."/>
            <person name="Gueldener U."/>
            <person name="Muensterkoetter M."/>
            <person name="Nagy L.G."/>
        </authorList>
    </citation>
    <scope>NUCLEOTIDE SEQUENCE [LARGE SCALE GENOMIC DNA]</scope>
    <source>
        <strain evidence="3">28-4</strain>
    </source>
</reference>
<dbReference type="GO" id="GO:0030163">
    <property type="term" value="P:protein catabolic process"/>
    <property type="evidence" value="ECO:0007669"/>
    <property type="project" value="TreeGrafter"/>
</dbReference>
<dbReference type="Pfam" id="PF00795">
    <property type="entry name" value="CN_hydrolase"/>
    <property type="match status" value="1"/>
</dbReference>
<dbReference type="PROSITE" id="PS50263">
    <property type="entry name" value="CN_HYDROLASE"/>
    <property type="match status" value="1"/>
</dbReference>
<dbReference type="SUPFAM" id="SSF56317">
    <property type="entry name" value="Carbon-nitrogen hydrolase"/>
    <property type="match status" value="1"/>
</dbReference>
<evidence type="ECO:0000313" key="3">
    <source>
        <dbReference type="Proteomes" id="UP000218334"/>
    </source>
</evidence>
<dbReference type="InterPro" id="IPR003010">
    <property type="entry name" value="C-N_Hydrolase"/>
</dbReference>
<protein>
    <submittedName>
        <fullName evidence="2">Carbon-nitrogen hydrolase</fullName>
    </submittedName>
</protein>
<dbReference type="GO" id="GO:0070773">
    <property type="term" value="F:protein-N-terminal glutamine amidohydrolase activity"/>
    <property type="evidence" value="ECO:0007669"/>
    <property type="project" value="InterPro"/>
</dbReference>
<dbReference type="Proteomes" id="UP000218334">
    <property type="component" value="Unassembled WGS sequence"/>
</dbReference>
<dbReference type="InterPro" id="IPR036526">
    <property type="entry name" value="C-N_Hydrolase_sf"/>
</dbReference>
<sequence>MQAVRLMPRLSIAVVQFAPKIGQVAANIATVNKLCRDIKPYSIDLLCLPEMSFSGYVFPNALAISPLLEHPMTGPTSVWCAETARRLGCYVVAGYPELLAEDESRPLVDDEGAESVGANSATVYGPDGVHVVGYRKTNLFTTDQTWAKPGTGFTTFPLTFPYTPPGSRAPTLPPTTLTVSLGICMDLNPHPPNLWDEYEITSHCQSTQSDVLILLNAWLDSEMSGNPASEGMEIDEEDERDAMEPDWQTVRYWTGRLRPLWDASSAASDSSSRTTCVVVCNRTGLENDQLFAGSSAIFRMKPGYPAKPHVLDVMGCREEGVRFWDTEIGLPS</sequence>
<dbReference type="InterPro" id="IPR039703">
    <property type="entry name" value="Nta1"/>
</dbReference>
<dbReference type="PANTHER" id="PTHR11750">
    <property type="entry name" value="PROTEIN N-TERMINAL AMIDASE"/>
    <property type="match status" value="1"/>
</dbReference>
<dbReference type="STRING" id="1076256.A0A2H3CAH3"/>